<evidence type="ECO:0000256" key="3">
    <source>
        <dbReference type="ARBA" id="ARBA00022448"/>
    </source>
</evidence>
<dbReference type="PANTHER" id="PTHR15858:SF0">
    <property type="entry name" value="IMMEDIATE EARLY RESPONSE 3-INTERACTING PROTEIN 1"/>
    <property type="match status" value="1"/>
</dbReference>
<evidence type="ECO:0000313" key="13">
    <source>
        <dbReference type="Proteomes" id="UP000827092"/>
    </source>
</evidence>
<dbReference type="GO" id="GO:0005789">
    <property type="term" value="C:endoplasmic reticulum membrane"/>
    <property type="evidence" value="ECO:0007669"/>
    <property type="project" value="TreeGrafter"/>
</dbReference>
<dbReference type="GO" id="GO:0000139">
    <property type="term" value="C:Golgi membrane"/>
    <property type="evidence" value="ECO:0007669"/>
    <property type="project" value="TreeGrafter"/>
</dbReference>
<feature type="transmembrane region" description="Helical" evidence="10">
    <location>
        <begin position="61"/>
        <end position="80"/>
    </location>
</feature>
<keyword evidence="4 10" id="KW-0812">Transmembrane</keyword>
<dbReference type="GO" id="GO:0030134">
    <property type="term" value="C:COPII-coated ER to Golgi transport vesicle"/>
    <property type="evidence" value="ECO:0007669"/>
    <property type="project" value="TreeGrafter"/>
</dbReference>
<keyword evidence="5" id="KW-0653">Protein transport</keyword>
<protein>
    <recommendedName>
        <fullName evidence="2">Immediate early response 3-interacting protein 1</fullName>
    </recommendedName>
</protein>
<dbReference type="PANTHER" id="PTHR15858">
    <property type="entry name" value="IMMEDIATE EARLY RESPONSE 3-INTERACTING PROTEIN 1"/>
    <property type="match status" value="1"/>
</dbReference>
<feature type="chain" id="PRO_5043316534" description="Immediate early response 3-interacting protein 1" evidence="11">
    <location>
        <begin position="24"/>
        <end position="81"/>
    </location>
</feature>
<proteinExistence type="inferred from homology"/>
<comment type="similarity">
    <text evidence="8">Belongs to the YOS1 family.</text>
</comment>
<evidence type="ECO:0000256" key="7">
    <source>
        <dbReference type="ARBA" id="ARBA00023136"/>
    </source>
</evidence>
<evidence type="ECO:0000256" key="6">
    <source>
        <dbReference type="ARBA" id="ARBA00022989"/>
    </source>
</evidence>
<comment type="caution">
    <text evidence="12">The sequence shown here is derived from an EMBL/GenBank/DDBJ whole genome shotgun (WGS) entry which is preliminary data.</text>
</comment>
<gene>
    <name evidence="12" type="ORF">JTE90_015935</name>
</gene>
<dbReference type="Pfam" id="PF08571">
    <property type="entry name" value="Yos1"/>
    <property type="match status" value="1"/>
</dbReference>
<evidence type="ECO:0000256" key="1">
    <source>
        <dbReference type="ARBA" id="ARBA00004370"/>
    </source>
</evidence>
<evidence type="ECO:0000256" key="4">
    <source>
        <dbReference type="ARBA" id="ARBA00022692"/>
    </source>
</evidence>
<accession>A0AAV6U039</accession>
<dbReference type="GO" id="GO:0015031">
    <property type="term" value="P:protein transport"/>
    <property type="evidence" value="ECO:0007669"/>
    <property type="project" value="UniProtKB-KW"/>
</dbReference>
<keyword evidence="13" id="KW-1185">Reference proteome</keyword>
<dbReference type="GO" id="GO:0006888">
    <property type="term" value="P:endoplasmic reticulum to Golgi vesicle-mediated transport"/>
    <property type="evidence" value="ECO:0007669"/>
    <property type="project" value="TreeGrafter"/>
</dbReference>
<keyword evidence="7 10" id="KW-0472">Membrane</keyword>
<dbReference type="AlphaFoldDB" id="A0AAV6U039"/>
<sequence length="81" mass="9083">MVVSLYNLFEALLLCINAVAVLHEERFLAKVGWGRDQSRGFGEEPGVKGQMMNLIHSIRTVMRIPLIFLNGVVIVFKLLLG</sequence>
<dbReference type="InterPro" id="IPR013880">
    <property type="entry name" value="Yos1"/>
</dbReference>
<evidence type="ECO:0000256" key="5">
    <source>
        <dbReference type="ARBA" id="ARBA00022927"/>
    </source>
</evidence>
<evidence type="ECO:0000256" key="10">
    <source>
        <dbReference type="SAM" id="Phobius"/>
    </source>
</evidence>
<keyword evidence="3" id="KW-0813">Transport</keyword>
<name>A0AAV6U039_9ARAC</name>
<keyword evidence="11" id="KW-0732">Signal</keyword>
<evidence type="ECO:0000256" key="2">
    <source>
        <dbReference type="ARBA" id="ARBA00016434"/>
    </source>
</evidence>
<organism evidence="12 13">
    <name type="scientific">Oedothorax gibbosus</name>
    <dbReference type="NCBI Taxonomy" id="931172"/>
    <lineage>
        <taxon>Eukaryota</taxon>
        <taxon>Metazoa</taxon>
        <taxon>Ecdysozoa</taxon>
        <taxon>Arthropoda</taxon>
        <taxon>Chelicerata</taxon>
        <taxon>Arachnida</taxon>
        <taxon>Araneae</taxon>
        <taxon>Araneomorphae</taxon>
        <taxon>Entelegynae</taxon>
        <taxon>Araneoidea</taxon>
        <taxon>Linyphiidae</taxon>
        <taxon>Erigoninae</taxon>
        <taxon>Oedothorax</taxon>
    </lineage>
</organism>
<evidence type="ECO:0000256" key="8">
    <source>
        <dbReference type="ARBA" id="ARBA00024203"/>
    </source>
</evidence>
<comment type="subcellular location">
    <subcellularLocation>
        <location evidence="1">Membrane</location>
    </subcellularLocation>
</comment>
<reference evidence="12 13" key="1">
    <citation type="journal article" date="2022" name="Nat. Ecol. Evol.">
        <title>A masculinizing supergene underlies an exaggerated male reproductive morph in a spider.</title>
        <authorList>
            <person name="Hendrickx F."/>
            <person name="De Corte Z."/>
            <person name="Sonet G."/>
            <person name="Van Belleghem S.M."/>
            <person name="Kostlbacher S."/>
            <person name="Vangestel C."/>
        </authorList>
    </citation>
    <scope>NUCLEOTIDE SEQUENCE [LARGE SCALE GENOMIC DNA]</scope>
    <source>
        <strain evidence="12">W744_W776</strain>
    </source>
</reference>
<comment type="function">
    <text evidence="9">Regulator of endoplasmic reticulum secretion that acts as a key determinant of brain size. Required for secretion of extracellular matrix proteins. Required for correct brain development by depositing sufficient extracellular matrix proteins for tissue integrity and the proliferation of neural progenitors. Acts as a regulator of the unfolded protein response (UPR).</text>
</comment>
<dbReference type="EMBL" id="JAFNEN010000783">
    <property type="protein sequence ID" value="KAG8177381.1"/>
    <property type="molecule type" value="Genomic_DNA"/>
</dbReference>
<keyword evidence="6 10" id="KW-1133">Transmembrane helix</keyword>
<feature type="signal peptide" evidence="11">
    <location>
        <begin position="1"/>
        <end position="23"/>
    </location>
</feature>
<evidence type="ECO:0000256" key="11">
    <source>
        <dbReference type="SAM" id="SignalP"/>
    </source>
</evidence>
<evidence type="ECO:0000313" key="12">
    <source>
        <dbReference type="EMBL" id="KAG8177381.1"/>
    </source>
</evidence>
<dbReference type="Proteomes" id="UP000827092">
    <property type="component" value="Unassembled WGS sequence"/>
</dbReference>
<evidence type="ECO:0000256" key="9">
    <source>
        <dbReference type="ARBA" id="ARBA00045999"/>
    </source>
</evidence>